<proteinExistence type="predicted"/>
<accession>A0ACB9JHQ7</accession>
<protein>
    <submittedName>
        <fullName evidence="1">Uncharacterized protein</fullName>
    </submittedName>
</protein>
<dbReference type="Proteomes" id="UP001056120">
    <property type="component" value="Linkage Group LG04"/>
</dbReference>
<reference evidence="2" key="1">
    <citation type="journal article" date="2022" name="Mol. Ecol. Resour.">
        <title>The genomes of chicory, endive, great burdock and yacon provide insights into Asteraceae palaeo-polyploidization history and plant inulin production.</title>
        <authorList>
            <person name="Fan W."/>
            <person name="Wang S."/>
            <person name="Wang H."/>
            <person name="Wang A."/>
            <person name="Jiang F."/>
            <person name="Liu H."/>
            <person name="Zhao H."/>
            <person name="Xu D."/>
            <person name="Zhang Y."/>
        </authorList>
    </citation>
    <scope>NUCLEOTIDE SEQUENCE [LARGE SCALE GENOMIC DNA]</scope>
    <source>
        <strain evidence="2">cv. Yunnan</strain>
    </source>
</reference>
<evidence type="ECO:0000313" key="2">
    <source>
        <dbReference type="Proteomes" id="UP001056120"/>
    </source>
</evidence>
<name>A0ACB9JHQ7_9ASTR</name>
<organism evidence="1 2">
    <name type="scientific">Smallanthus sonchifolius</name>
    <dbReference type="NCBI Taxonomy" id="185202"/>
    <lineage>
        <taxon>Eukaryota</taxon>
        <taxon>Viridiplantae</taxon>
        <taxon>Streptophyta</taxon>
        <taxon>Embryophyta</taxon>
        <taxon>Tracheophyta</taxon>
        <taxon>Spermatophyta</taxon>
        <taxon>Magnoliopsida</taxon>
        <taxon>eudicotyledons</taxon>
        <taxon>Gunneridae</taxon>
        <taxon>Pentapetalae</taxon>
        <taxon>asterids</taxon>
        <taxon>campanulids</taxon>
        <taxon>Asterales</taxon>
        <taxon>Asteraceae</taxon>
        <taxon>Asteroideae</taxon>
        <taxon>Heliantheae alliance</taxon>
        <taxon>Millerieae</taxon>
        <taxon>Smallanthus</taxon>
    </lineage>
</organism>
<reference evidence="1 2" key="2">
    <citation type="journal article" date="2022" name="Mol. Ecol. Resour.">
        <title>The genomes of chicory, endive, great burdock and yacon provide insights into Asteraceae paleo-polyploidization history and plant inulin production.</title>
        <authorList>
            <person name="Fan W."/>
            <person name="Wang S."/>
            <person name="Wang H."/>
            <person name="Wang A."/>
            <person name="Jiang F."/>
            <person name="Liu H."/>
            <person name="Zhao H."/>
            <person name="Xu D."/>
            <person name="Zhang Y."/>
        </authorList>
    </citation>
    <scope>NUCLEOTIDE SEQUENCE [LARGE SCALE GENOMIC DNA]</scope>
    <source>
        <strain evidence="2">cv. Yunnan</strain>
        <tissue evidence="1">Leaves</tissue>
    </source>
</reference>
<gene>
    <name evidence="1" type="ORF">L1987_13507</name>
</gene>
<keyword evidence="2" id="KW-1185">Reference proteome</keyword>
<comment type="caution">
    <text evidence="1">The sequence shown here is derived from an EMBL/GenBank/DDBJ whole genome shotgun (WGS) entry which is preliminary data.</text>
</comment>
<sequence>MIIFQNSVLRIALPSPAKEFNNGVEEEDEPTIPTPSDQKIPVTTACPPAPRKPKSLPMGNKRKAPNFQRISVELMVMINAIFVPPAVITAPDILAGRDLGAGERAKKLKKANVT</sequence>
<dbReference type="EMBL" id="CM042021">
    <property type="protein sequence ID" value="KAI3819662.1"/>
    <property type="molecule type" value="Genomic_DNA"/>
</dbReference>
<evidence type="ECO:0000313" key="1">
    <source>
        <dbReference type="EMBL" id="KAI3819662.1"/>
    </source>
</evidence>